<keyword evidence="10" id="KW-1185">Reference proteome</keyword>
<evidence type="ECO:0000256" key="3">
    <source>
        <dbReference type="ARBA" id="ARBA00022475"/>
    </source>
</evidence>
<evidence type="ECO:0000256" key="1">
    <source>
        <dbReference type="ARBA" id="ARBA00004651"/>
    </source>
</evidence>
<dbReference type="Gene3D" id="1.10.3720.10">
    <property type="entry name" value="MetI-like"/>
    <property type="match status" value="1"/>
</dbReference>
<dbReference type="Pfam" id="PF00528">
    <property type="entry name" value="BPD_transp_1"/>
    <property type="match status" value="1"/>
</dbReference>
<name>A0ABX9BMR9_9BACL</name>
<dbReference type="PANTHER" id="PTHR43744">
    <property type="entry name" value="ABC TRANSPORTER PERMEASE PROTEIN MG189-RELATED-RELATED"/>
    <property type="match status" value="1"/>
</dbReference>
<feature type="transmembrane region" description="Helical" evidence="7">
    <location>
        <begin position="12"/>
        <end position="33"/>
    </location>
</feature>
<keyword evidence="4 7" id="KW-0812">Transmembrane</keyword>
<comment type="caution">
    <text evidence="9">The sequence shown here is derived from an EMBL/GenBank/DDBJ whole genome shotgun (WGS) entry which is preliminary data.</text>
</comment>
<sequence length="287" mass="32095">MMESRGEKVFYVFNYIILGLFACLTLYPFLYVLSASISSPQAVVTGKVLLFPKDITWEAYTSVLGEKGIWTGYGNTIFYTVVGTLTSMILTICGAYPLAKKRLKGRTTINLVISFTLIFNAGMIPMYLNFQSLGLLDNRFGIIIGFAISTFNFVILRTFFQSLPEEIEEAARIDGAGDIGVMMRIVIPLSKAPLATIGLFYAVARWNGYFWSMIMLRDESKFPLQVLLNRLVVQMKPSENMMNDVSFTTGETVIYATIVVAIIPIIVVYPFIQKYFVKGVMIGSLKG</sequence>
<dbReference type="EMBL" id="QLLI01000004">
    <property type="protein sequence ID" value="RAI98334.1"/>
    <property type="molecule type" value="Genomic_DNA"/>
</dbReference>
<feature type="transmembrane region" description="Helical" evidence="7">
    <location>
        <begin position="111"/>
        <end position="128"/>
    </location>
</feature>
<dbReference type="PROSITE" id="PS51257">
    <property type="entry name" value="PROKAR_LIPOPROTEIN"/>
    <property type="match status" value="1"/>
</dbReference>
<dbReference type="CDD" id="cd06261">
    <property type="entry name" value="TM_PBP2"/>
    <property type="match status" value="1"/>
</dbReference>
<protein>
    <submittedName>
        <fullName evidence="9">Carbohydrate ABC transporter membrane protein 2 (CUT1 family)</fullName>
    </submittedName>
</protein>
<evidence type="ECO:0000256" key="7">
    <source>
        <dbReference type="RuleBase" id="RU363032"/>
    </source>
</evidence>
<dbReference type="PROSITE" id="PS50928">
    <property type="entry name" value="ABC_TM1"/>
    <property type="match status" value="1"/>
</dbReference>
<gene>
    <name evidence="9" type="ORF">DET54_104391</name>
</gene>
<evidence type="ECO:0000313" key="10">
    <source>
        <dbReference type="Proteomes" id="UP000248827"/>
    </source>
</evidence>
<evidence type="ECO:0000313" key="9">
    <source>
        <dbReference type="EMBL" id="RAI98334.1"/>
    </source>
</evidence>
<keyword evidence="2 7" id="KW-0813">Transport</keyword>
<dbReference type="RefSeq" id="WP_111619738.1">
    <property type="nucleotide sequence ID" value="NZ_QLLI01000004.1"/>
</dbReference>
<dbReference type="InterPro" id="IPR035906">
    <property type="entry name" value="MetI-like_sf"/>
</dbReference>
<evidence type="ECO:0000256" key="2">
    <source>
        <dbReference type="ARBA" id="ARBA00022448"/>
    </source>
</evidence>
<evidence type="ECO:0000259" key="8">
    <source>
        <dbReference type="PROSITE" id="PS50928"/>
    </source>
</evidence>
<organism evidence="9 10">
    <name type="scientific">Paenibacillus pabuli</name>
    <dbReference type="NCBI Taxonomy" id="1472"/>
    <lineage>
        <taxon>Bacteria</taxon>
        <taxon>Bacillati</taxon>
        <taxon>Bacillota</taxon>
        <taxon>Bacilli</taxon>
        <taxon>Bacillales</taxon>
        <taxon>Paenibacillaceae</taxon>
        <taxon>Paenibacillus</taxon>
    </lineage>
</organism>
<comment type="subcellular location">
    <subcellularLocation>
        <location evidence="1 7">Cell membrane</location>
        <topology evidence="1 7">Multi-pass membrane protein</topology>
    </subcellularLocation>
</comment>
<feature type="transmembrane region" description="Helical" evidence="7">
    <location>
        <begin position="77"/>
        <end position="99"/>
    </location>
</feature>
<dbReference type="InterPro" id="IPR000515">
    <property type="entry name" value="MetI-like"/>
</dbReference>
<comment type="similarity">
    <text evidence="7">Belongs to the binding-protein-dependent transport system permease family.</text>
</comment>
<feature type="domain" description="ABC transmembrane type-1" evidence="8">
    <location>
        <begin position="73"/>
        <end position="266"/>
    </location>
</feature>
<feature type="transmembrane region" description="Helical" evidence="7">
    <location>
        <begin position="252"/>
        <end position="272"/>
    </location>
</feature>
<feature type="transmembrane region" description="Helical" evidence="7">
    <location>
        <begin position="181"/>
        <end position="203"/>
    </location>
</feature>
<accession>A0ABX9BMR9</accession>
<evidence type="ECO:0000256" key="6">
    <source>
        <dbReference type="ARBA" id="ARBA00023136"/>
    </source>
</evidence>
<keyword evidence="3" id="KW-1003">Cell membrane</keyword>
<proteinExistence type="inferred from homology"/>
<dbReference type="PANTHER" id="PTHR43744:SF9">
    <property type="entry name" value="POLYGALACTURONAN_RHAMNOGALACTURONAN TRANSPORT SYSTEM PERMEASE PROTEIN YTCP"/>
    <property type="match status" value="1"/>
</dbReference>
<evidence type="ECO:0000256" key="4">
    <source>
        <dbReference type="ARBA" id="ARBA00022692"/>
    </source>
</evidence>
<keyword evidence="6 7" id="KW-0472">Membrane</keyword>
<dbReference type="Proteomes" id="UP000248827">
    <property type="component" value="Unassembled WGS sequence"/>
</dbReference>
<evidence type="ECO:0000256" key="5">
    <source>
        <dbReference type="ARBA" id="ARBA00022989"/>
    </source>
</evidence>
<feature type="transmembrane region" description="Helical" evidence="7">
    <location>
        <begin position="140"/>
        <end position="160"/>
    </location>
</feature>
<reference evidence="9 10" key="1">
    <citation type="submission" date="2018-06" db="EMBL/GenBank/DDBJ databases">
        <title>Freshwater and sediment microbial communities from various areas in North America, analyzing microbe dynamics in response to fracking.</title>
        <authorList>
            <person name="Lamendella R."/>
        </authorList>
    </citation>
    <scope>NUCLEOTIDE SEQUENCE [LARGE SCALE GENOMIC DNA]</scope>
    <source>
        <strain evidence="9 10">NG-13</strain>
    </source>
</reference>
<dbReference type="SUPFAM" id="SSF161098">
    <property type="entry name" value="MetI-like"/>
    <property type="match status" value="1"/>
</dbReference>
<keyword evidence="5 7" id="KW-1133">Transmembrane helix</keyword>